<name>A0A6J8BLA1_MYTCO</name>
<evidence type="ECO:0000313" key="4">
    <source>
        <dbReference type="Proteomes" id="UP000507470"/>
    </source>
</evidence>
<feature type="coiled-coil region" evidence="1">
    <location>
        <begin position="125"/>
        <end position="152"/>
    </location>
</feature>
<feature type="region of interest" description="Disordered" evidence="2">
    <location>
        <begin position="36"/>
        <end position="69"/>
    </location>
</feature>
<accession>A0A6J8BLA1</accession>
<proteinExistence type="predicted"/>
<protein>
    <submittedName>
        <fullName evidence="3">Uncharacterized protein</fullName>
    </submittedName>
</protein>
<feature type="compositionally biased region" description="Low complexity" evidence="2">
    <location>
        <begin position="46"/>
        <end position="65"/>
    </location>
</feature>
<keyword evidence="1" id="KW-0175">Coiled coil</keyword>
<sequence>MGLDDRGVERGKYRVEDCDCTEFISSTDSISCGYCGDPPAKHQNENPPTNSSSSTNRTIKSCSSSKGAKQSWMDRKLGYIQDPKRKTGQFYNNVLKDKLCTLQVKTQLVLGNISKKITFLSPHDIENLQRLSESASKIKDEVEQEINNLKKEDDSLFCSNGKLKSGREFNHSFNEDTTFKMKTFIMDIIDPFLTKITDHKEKAKQVTWKNRGKKEQINNEIERIKQKLTKE</sequence>
<keyword evidence="4" id="KW-1185">Reference proteome</keyword>
<dbReference type="Proteomes" id="UP000507470">
    <property type="component" value="Unassembled WGS sequence"/>
</dbReference>
<evidence type="ECO:0000256" key="2">
    <source>
        <dbReference type="SAM" id="MobiDB-lite"/>
    </source>
</evidence>
<organism evidence="3 4">
    <name type="scientific">Mytilus coruscus</name>
    <name type="common">Sea mussel</name>
    <dbReference type="NCBI Taxonomy" id="42192"/>
    <lineage>
        <taxon>Eukaryota</taxon>
        <taxon>Metazoa</taxon>
        <taxon>Spiralia</taxon>
        <taxon>Lophotrochozoa</taxon>
        <taxon>Mollusca</taxon>
        <taxon>Bivalvia</taxon>
        <taxon>Autobranchia</taxon>
        <taxon>Pteriomorphia</taxon>
        <taxon>Mytilida</taxon>
        <taxon>Mytiloidea</taxon>
        <taxon>Mytilidae</taxon>
        <taxon>Mytilinae</taxon>
        <taxon>Mytilus</taxon>
    </lineage>
</organism>
<dbReference type="AlphaFoldDB" id="A0A6J8BLA1"/>
<reference evidence="3 4" key="1">
    <citation type="submission" date="2020-06" db="EMBL/GenBank/DDBJ databases">
        <authorList>
            <person name="Li R."/>
            <person name="Bekaert M."/>
        </authorList>
    </citation>
    <scope>NUCLEOTIDE SEQUENCE [LARGE SCALE GENOMIC DNA]</scope>
    <source>
        <strain evidence="4">wild</strain>
    </source>
</reference>
<evidence type="ECO:0000313" key="3">
    <source>
        <dbReference type="EMBL" id="CAC5384151.1"/>
    </source>
</evidence>
<dbReference type="EMBL" id="CACVKT020003486">
    <property type="protein sequence ID" value="CAC5384151.1"/>
    <property type="molecule type" value="Genomic_DNA"/>
</dbReference>
<gene>
    <name evidence="3" type="ORF">MCOR_19824</name>
</gene>
<evidence type="ECO:0000256" key="1">
    <source>
        <dbReference type="SAM" id="Coils"/>
    </source>
</evidence>
<dbReference type="OrthoDB" id="8300661at2759"/>